<dbReference type="InterPro" id="IPR036388">
    <property type="entry name" value="WH-like_DNA-bd_sf"/>
</dbReference>
<dbReference type="InterPro" id="IPR041664">
    <property type="entry name" value="AAA_16"/>
</dbReference>
<sequence>MTGILPGPTGPATTPADPTEPPLVDRTHLLAEIRAALTATGGVLLHGPAGIGKTALLDALAQEAGPAGGTVLRSSPTAAEADLPHLALIDLLGEALPGLAEELPDHLRQALECALLHRAPQPGTPTDPLAVRVAVLEALRRLAQRGPVLVLLDDTQWLDEASRQVIAFTARRLTDRRVRFAVTERTERTEHADAAPEMGALCPPAAREIAVGPLGERGTGALLRERLDLRLSGLTLTRVHTVSGGNPYYALELGRSLAAGGSESALAADPARPLDVPHRLRALVSARLGELPDAARQSLTVLAAARTGTGLPDTVTEPLAAARRHGIVQPTPAGTPQFSHPLIAEVVLADATPAALREAHRLLADLAADPVEQVRHQALAADAADPQLASRLHRAADTALTRGAPGTAAELLRLAADHTPDPDAAGRRLLAAARNAAAAGLPDLARACGERLESAPAADVRVHARLLLARLLGPDHPGAEPLLAAAAEDTGGDPALTAAVHQERAVRALHRGDRAEGLAELATAEKHADQADDPDLLVELLAQRAPLTLLTDPALGLAQLERGCRLAAGRPPTAAAVFCREGLAVAALRSGDLPRAVAEVEALRAEVEAAGRTEDLADVLYISASVYERAGRCTEAYAAGRAAHDLRERIEPSPGPARVLGGAAELNGGTADRAAHLLDSAIRAAENDHDREWLAYAHGLRGRVELLRGNHPAAAEHLTQCQLLLRRMEFTDPSLFLVDADLAEALALSGRPEEAAATLADARERATRLGREVLTLGLHRAEAHLAAATDPRRAADTLRALLPDTHPYPLEIARAHLALGALERRARRRAAARTALQEAHARYAAAGCLPWQQHTAAALAALDALEADPTPMQQQILALIRSGATNREIAARLHLSVKAVEANLTRLYRQYGVRGRAELARHRD</sequence>
<dbReference type="SMART" id="SM00421">
    <property type="entry name" value="HTH_LUXR"/>
    <property type="match status" value="1"/>
</dbReference>
<dbReference type="Proteomes" id="UP001500897">
    <property type="component" value="Unassembled WGS sequence"/>
</dbReference>
<accession>A0ABN2XS07</accession>
<dbReference type="SUPFAM" id="SSF48452">
    <property type="entry name" value="TPR-like"/>
    <property type="match status" value="1"/>
</dbReference>
<dbReference type="SUPFAM" id="SSF46894">
    <property type="entry name" value="C-terminal effector domain of the bipartite response regulators"/>
    <property type="match status" value="1"/>
</dbReference>
<dbReference type="CDD" id="cd06170">
    <property type="entry name" value="LuxR_C_like"/>
    <property type="match status" value="1"/>
</dbReference>
<dbReference type="InterPro" id="IPR000792">
    <property type="entry name" value="Tscrpt_reg_LuxR_C"/>
</dbReference>
<protein>
    <submittedName>
        <fullName evidence="5">LuxR family transcriptional regulator</fullName>
    </submittedName>
</protein>
<feature type="compositionally biased region" description="Low complexity" evidence="3">
    <location>
        <begin position="1"/>
        <end position="17"/>
    </location>
</feature>
<dbReference type="InterPro" id="IPR027417">
    <property type="entry name" value="P-loop_NTPase"/>
</dbReference>
<feature type="region of interest" description="Disordered" evidence="3">
    <location>
        <begin position="1"/>
        <end position="21"/>
    </location>
</feature>
<dbReference type="EMBL" id="BAAANS010000056">
    <property type="protein sequence ID" value="GAA2116937.1"/>
    <property type="molecule type" value="Genomic_DNA"/>
</dbReference>
<evidence type="ECO:0000256" key="2">
    <source>
        <dbReference type="ARBA" id="ARBA00022840"/>
    </source>
</evidence>
<evidence type="ECO:0000256" key="1">
    <source>
        <dbReference type="ARBA" id="ARBA00022741"/>
    </source>
</evidence>
<keyword evidence="1" id="KW-0547">Nucleotide-binding</keyword>
<dbReference type="Pfam" id="PF13191">
    <property type="entry name" value="AAA_16"/>
    <property type="match status" value="1"/>
</dbReference>
<reference evidence="5 6" key="1">
    <citation type="journal article" date="2019" name="Int. J. Syst. Evol. Microbiol.">
        <title>The Global Catalogue of Microorganisms (GCM) 10K type strain sequencing project: providing services to taxonomists for standard genome sequencing and annotation.</title>
        <authorList>
            <consortium name="The Broad Institute Genomics Platform"/>
            <consortium name="The Broad Institute Genome Sequencing Center for Infectious Disease"/>
            <person name="Wu L."/>
            <person name="Ma J."/>
        </authorList>
    </citation>
    <scope>NUCLEOTIDE SEQUENCE [LARGE SCALE GENOMIC DNA]</scope>
    <source>
        <strain evidence="5 6">JCM 14559</strain>
    </source>
</reference>
<dbReference type="Pfam" id="PF00196">
    <property type="entry name" value="GerE"/>
    <property type="match status" value="1"/>
</dbReference>
<dbReference type="InterPro" id="IPR003593">
    <property type="entry name" value="AAA+_ATPase"/>
</dbReference>
<dbReference type="SMART" id="SM00382">
    <property type="entry name" value="AAA"/>
    <property type="match status" value="1"/>
</dbReference>
<organism evidence="5 6">
    <name type="scientific">Kitasatospora saccharophila</name>
    <dbReference type="NCBI Taxonomy" id="407973"/>
    <lineage>
        <taxon>Bacteria</taxon>
        <taxon>Bacillati</taxon>
        <taxon>Actinomycetota</taxon>
        <taxon>Actinomycetes</taxon>
        <taxon>Kitasatosporales</taxon>
        <taxon>Streptomycetaceae</taxon>
        <taxon>Kitasatospora</taxon>
    </lineage>
</organism>
<dbReference type="InterPro" id="IPR011990">
    <property type="entry name" value="TPR-like_helical_dom_sf"/>
</dbReference>
<proteinExistence type="predicted"/>
<dbReference type="Gene3D" id="1.10.10.10">
    <property type="entry name" value="Winged helix-like DNA-binding domain superfamily/Winged helix DNA-binding domain"/>
    <property type="match status" value="1"/>
</dbReference>
<dbReference type="SUPFAM" id="SSF52540">
    <property type="entry name" value="P-loop containing nucleoside triphosphate hydrolases"/>
    <property type="match status" value="1"/>
</dbReference>
<keyword evidence="2" id="KW-0067">ATP-binding</keyword>
<dbReference type="RefSeq" id="WP_344557074.1">
    <property type="nucleotide sequence ID" value="NZ_BAAANS010000056.1"/>
</dbReference>
<comment type="caution">
    <text evidence="5">The sequence shown here is derived from an EMBL/GenBank/DDBJ whole genome shotgun (WGS) entry which is preliminary data.</text>
</comment>
<evidence type="ECO:0000313" key="6">
    <source>
        <dbReference type="Proteomes" id="UP001500897"/>
    </source>
</evidence>
<feature type="domain" description="HTH luxR-type" evidence="4">
    <location>
        <begin position="858"/>
        <end position="924"/>
    </location>
</feature>
<dbReference type="PROSITE" id="PS50043">
    <property type="entry name" value="HTH_LUXR_2"/>
    <property type="match status" value="1"/>
</dbReference>
<evidence type="ECO:0000259" key="4">
    <source>
        <dbReference type="PROSITE" id="PS50043"/>
    </source>
</evidence>
<evidence type="ECO:0000313" key="5">
    <source>
        <dbReference type="EMBL" id="GAA2116937.1"/>
    </source>
</evidence>
<dbReference type="PANTHER" id="PTHR16305:SF35">
    <property type="entry name" value="TRANSCRIPTIONAL ACTIVATOR DOMAIN"/>
    <property type="match status" value="1"/>
</dbReference>
<dbReference type="InterPro" id="IPR016032">
    <property type="entry name" value="Sig_transdc_resp-reg_C-effctor"/>
</dbReference>
<dbReference type="PANTHER" id="PTHR16305">
    <property type="entry name" value="TESTICULAR SOLUBLE ADENYLYL CYCLASE"/>
    <property type="match status" value="1"/>
</dbReference>
<dbReference type="Gene3D" id="3.40.50.300">
    <property type="entry name" value="P-loop containing nucleotide triphosphate hydrolases"/>
    <property type="match status" value="1"/>
</dbReference>
<dbReference type="Gene3D" id="1.25.40.10">
    <property type="entry name" value="Tetratricopeptide repeat domain"/>
    <property type="match status" value="1"/>
</dbReference>
<keyword evidence="6" id="KW-1185">Reference proteome</keyword>
<gene>
    <name evidence="5" type="ORF">GCM10009759_62880</name>
</gene>
<name>A0ABN2XS07_9ACTN</name>
<evidence type="ECO:0000256" key="3">
    <source>
        <dbReference type="SAM" id="MobiDB-lite"/>
    </source>
</evidence>